<evidence type="ECO:0000313" key="2">
    <source>
        <dbReference type="EMBL" id="KID61391.1"/>
    </source>
</evidence>
<keyword evidence="1" id="KW-0472">Membrane</keyword>
<dbReference type="PANTHER" id="PTHR35896">
    <property type="entry name" value="IG-LIKE DOMAIN-CONTAINING PROTEIN"/>
    <property type="match status" value="1"/>
</dbReference>
<dbReference type="AlphaFoldDB" id="A0A0B4F6A0"/>
<proteinExistence type="predicted"/>
<dbReference type="InterPro" id="IPR053008">
    <property type="entry name" value="Phomopsin_biosynth_assoc"/>
</dbReference>
<feature type="non-terminal residue" evidence="2">
    <location>
        <position position="1"/>
    </location>
</feature>
<accession>A0A0B4F6A0</accession>
<dbReference type="VEuPathDB" id="FungiDB:MAN_09156"/>
<dbReference type="PANTHER" id="PTHR35896:SF3">
    <property type="entry name" value="MAJOR FACILITATOR SUPERFAMILY TRANSPORTER"/>
    <property type="match status" value="1"/>
</dbReference>
<feature type="transmembrane region" description="Helical" evidence="1">
    <location>
        <begin position="48"/>
        <end position="70"/>
    </location>
</feature>
<keyword evidence="3" id="KW-1185">Reference proteome</keyword>
<comment type="caution">
    <text evidence="2">The sequence shown here is derived from an EMBL/GenBank/DDBJ whole genome shotgun (WGS) entry which is preliminary data.</text>
</comment>
<keyword evidence="1" id="KW-0812">Transmembrane</keyword>
<organism evidence="2 3">
    <name type="scientific">Metarhizium anisopliae (strain ARSEF 549)</name>
    <dbReference type="NCBI Taxonomy" id="3151832"/>
    <lineage>
        <taxon>Eukaryota</taxon>
        <taxon>Fungi</taxon>
        <taxon>Dikarya</taxon>
        <taxon>Ascomycota</taxon>
        <taxon>Pezizomycotina</taxon>
        <taxon>Sordariomycetes</taxon>
        <taxon>Hypocreomycetidae</taxon>
        <taxon>Hypocreales</taxon>
        <taxon>Clavicipitaceae</taxon>
        <taxon>Metarhizium</taxon>
    </lineage>
</organism>
<evidence type="ECO:0000256" key="1">
    <source>
        <dbReference type="SAM" id="Phobius"/>
    </source>
</evidence>
<dbReference type="HOGENOM" id="CLU_066042_0_0_1"/>
<name>A0A0B4F6A0_METAF</name>
<reference evidence="2 3" key="1">
    <citation type="journal article" date="2014" name="Proc. Natl. Acad. Sci. U.S.A.">
        <title>Trajectory and genomic determinants of fungal-pathogen speciation and host adaptation.</title>
        <authorList>
            <person name="Hu X."/>
            <person name="Xiao G."/>
            <person name="Zheng P."/>
            <person name="Shang Y."/>
            <person name="Su Y."/>
            <person name="Zhang X."/>
            <person name="Liu X."/>
            <person name="Zhan S."/>
            <person name="St Leger R.J."/>
            <person name="Wang C."/>
        </authorList>
    </citation>
    <scope>NUCLEOTIDE SEQUENCE [LARGE SCALE GENOMIC DNA]</scope>
    <source>
        <strain evidence="2 3">ARSEF 549</strain>
    </source>
</reference>
<keyword evidence="1" id="KW-1133">Transmembrane helix</keyword>
<sequence>MLSDQENDPFLKAEADTVASKEDFQSLHDASIHNWHTCRSYATSLKTYWLPILVFSTTSLVWGFILLYFLRQAPHFTHITSHFAEDNQIYGMPISGYNFLRCGTSVADAKAFGCEYDILANHWVPKLCIDQKAVEDYQSDGTWHGFADENRTEPISLEAMGELEYYYTSERDHIVHCAMLWRKQYNAFAQGRKYLDSITADPEHTNHCIHYLMDMTDLGQDFRTVSLQVNVGFAGCYVGED</sequence>
<protein>
    <submittedName>
        <fullName evidence="2">Uncharacterized protein</fullName>
    </submittedName>
</protein>
<evidence type="ECO:0000313" key="3">
    <source>
        <dbReference type="Proteomes" id="UP000031186"/>
    </source>
</evidence>
<dbReference type="EMBL" id="AZNF01000015">
    <property type="protein sequence ID" value="KID61391.1"/>
    <property type="molecule type" value="Genomic_DNA"/>
</dbReference>
<gene>
    <name evidence="2" type="ORF">MAN_09156</name>
</gene>
<dbReference type="Proteomes" id="UP000031186">
    <property type="component" value="Unassembled WGS sequence"/>
</dbReference>